<dbReference type="RefSeq" id="WP_338228331.1">
    <property type="nucleotide sequence ID" value="NZ_BTPE01000005.1"/>
</dbReference>
<evidence type="ECO:0000313" key="4">
    <source>
        <dbReference type="Proteomes" id="UP001307705"/>
    </source>
</evidence>
<organism evidence="3 4">
    <name type="scientific">Algoriphagus taiwanensis</name>
    <dbReference type="NCBI Taxonomy" id="1445656"/>
    <lineage>
        <taxon>Bacteria</taxon>
        <taxon>Pseudomonadati</taxon>
        <taxon>Bacteroidota</taxon>
        <taxon>Cytophagia</taxon>
        <taxon>Cytophagales</taxon>
        <taxon>Cyclobacteriaceae</taxon>
        <taxon>Algoriphagus</taxon>
    </lineage>
</organism>
<evidence type="ECO:0000313" key="3">
    <source>
        <dbReference type="EMBL" id="GMQ33535.1"/>
    </source>
</evidence>
<reference evidence="3 4" key="1">
    <citation type="submission" date="2023-08" db="EMBL/GenBank/DDBJ databases">
        <title>Draft genome sequence of Algoriphagus taiwanensis.</title>
        <authorList>
            <person name="Takatani N."/>
            <person name="Hosokawa M."/>
            <person name="Sawabe T."/>
        </authorList>
    </citation>
    <scope>NUCLEOTIDE SEQUENCE [LARGE SCALE GENOMIC DNA]</scope>
    <source>
        <strain evidence="3 4">JCM 19755</strain>
    </source>
</reference>
<evidence type="ECO:0000259" key="2">
    <source>
        <dbReference type="PROSITE" id="PS50164"/>
    </source>
</evidence>
<dbReference type="Pfam" id="PF01541">
    <property type="entry name" value="GIY-YIG"/>
    <property type="match status" value="1"/>
</dbReference>
<dbReference type="PROSITE" id="PS50164">
    <property type="entry name" value="GIY_YIG"/>
    <property type="match status" value="1"/>
</dbReference>
<dbReference type="PANTHER" id="PTHR34477">
    <property type="entry name" value="UPF0213 PROTEIN YHBQ"/>
    <property type="match status" value="1"/>
</dbReference>
<dbReference type="InterPro" id="IPR035901">
    <property type="entry name" value="GIY-YIG_endonuc_sf"/>
</dbReference>
<feature type="domain" description="GIY-YIG" evidence="2">
    <location>
        <begin position="10"/>
        <end position="88"/>
    </location>
</feature>
<comment type="similarity">
    <text evidence="1">Belongs to the UPF0213 family.</text>
</comment>
<accession>A0ABQ6Q1V6</accession>
<proteinExistence type="inferred from homology"/>
<dbReference type="Gene3D" id="3.40.1440.10">
    <property type="entry name" value="GIY-YIG endonuclease"/>
    <property type="match status" value="1"/>
</dbReference>
<evidence type="ECO:0000256" key="1">
    <source>
        <dbReference type="ARBA" id="ARBA00007435"/>
    </source>
</evidence>
<dbReference type="PROSITE" id="PS50890">
    <property type="entry name" value="PUA"/>
    <property type="match status" value="1"/>
</dbReference>
<comment type="caution">
    <text evidence="3">The sequence shown here is derived from an EMBL/GenBank/DDBJ whole genome shotgun (WGS) entry which is preliminary data.</text>
</comment>
<protein>
    <recommendedName>
        <fullName evidence="2">GIY-YIG domain-containing protein</fullName>
    </recommendedName>
</protein>
<dbReference type="InterPro" id="IPR000305">
    <property type="entry name" value="GIY-YIG_endonuc"/>
</dbReference>
<keyword evidence="4" id="KW-1185">Reference proteome</keyword>
<dbReference type="SUPFAM" id="SSF82771">
    <property type="entry name" value="GIY-YIG endonuclease"/>
    <property type="match status" value="1"/>
</dbReference>
<sequence>MQGFLHFMGMAFFIYILYSPSSDKYYVGHSEDPIKRLSEHNFGTLHKSTTPGRPWELKAIFKIEGNRGDALKMELFIKKQKSRKLIEKLIDPHIKPSGFLAQLVRVL</sequence>
<name>A0ABQ6Q1V6_9BACT</name>
<dbReference type="InterPro" id="IPR050190">
    <property type="entry name" value="UPF0213_domain"/>
</dbReference>
<dbReference type="PANTHER" id="PTHR34477:SF1">
    <property type="entry name" value="UPF0213 PROTEIN YHBQ"/>
    <property type="match status" value="1"/>
</dbReference>
<gene>
    <name evidence="3" type="ORF">Ataiwa_18070</name>
</gene>
<dbReference type="CDD" id="cd10449">
    <property type="entry name" value="GIY-YIG_SLX1_like"/>
    <property type="match status" value="1"/>
</dbReference>
<dbReference type="EMBL" id="BTPE01000005">
    <property type="protein sequence ID" value="GMQ33535.1"/>
    <property type="molecule type" value="Genomic_DNA"/>
</dbReference>
<dbReference type="Proteomes" id="UP001307705">
    <property type="component" value="Unassembled WGS sequence"/>
</dbReference>